<reference evidence="4" key="1">
    <citation type="submission" date="2021-08" db="EMBL/GenBank/DDBJ databases">
        <title>Global Aspergillus fumigatus from environmental and clinical sources.</title>
        <authorList>
            <person name="Barber A."/>
            <person name="Sae-Ong T."/>
        </authorList>
    </citation>
    <scope>NUCLEOTIDE SEQUENCE</scope>
    <source>
        <strain evidence="4">NRZ-2016-071</strain>
    </source>
</reference>
<feature type="compositionally biased region" description="Polar residues" evidence="2">
    <location>
        <begin position="142"/>
        <end position="155"/>
    </location>
</feature>
<feature type="region of interest" description="Disordered" evidence="2">
    <location>
        <begin position="142"/>
        <end position="163"/>
    </location>
</feature>
<dbReference type="EMBL" id="JAIBSC010000027">
    <property type="protein sequence ID" value="KAH1907449.1"/>
    <property type="molecule type" value="Genomic_DNA"/>
</dbReference>
<dbReference type="InterPro" id="IPR036249">
    <property type="entry name" value="Thioredoxin-like_sf"/>
</dbReference>
<dbReference type="AlphaFoldDB" id="A0A9P8ST58"/>
<sequence>MSVANKILILDTHESEQRPVAEEPMKMDSVLVHAYEQEANDADGVDQVRDEYSGSMAGVKSTYAPNMRVASNEKSGNRALAKNIAVGMRLPSFPVVNQADGSTIPLLNLMSSGGCWRLIVFSGDLRRPRVCERLTSFAESFTQHSHLAHQQQTESPQRRGPPLQTLLVHANPRMSISLLNLSIIFHPSDGELGRDYWKTCR</sequence>
<comment type="caution">
    <text evidence="4">The sequence shown here is derived from an EMBL/GenBank/DDBJ whole genome shotgun (WGS) entry which is preliminary data.</text>
</comment>
<feature type="domain" description="Phenol hydroxylase-like C-terminal dimerisation" evidence="3">
    <location>
        <begin position="62"/>
        <end position="198"/>
    </location>
</feature>
<protein>
    <recommendedName>
        <fullName evidence="3">Phenol hydroxylase-like C-terminal dimerisation domain-containing protein</fullName>
    </recommendedName>
</protein>
<dbReference type="InterPro" id="IPR012941">
    <property type="entry name" value="Phe_hydrox_C_dim_dom"/>
</dbReference>
<evidence type="ECO:0000256" key="1">
    <source>
        <dbReference type="ARBA" id="ARBA00023002"/>
    </source>
</evidence>
<dbReference type="GO" id="GO:0016491">
    <property type="term" value="F:oxidoreductase activity"/>
    <property type="evidence" value="ECO:0007669"/>
    <property type="project" value="UniProtKB-KW"/>
</dbReference>
<organism evidence="4 5">
    <name type="scientific">Aspergillus fumigatus</name>
    <name type="common">Neosartorya fumigata</name>
    <dbReference type="NCBI Taxonomy" id="746128"/>
    <lineage>
        <taxon>Eukaryota</taxon>
        <taxon>Fungi</taxon>
        <taxon>Dikarya</taxon>
        <taxon>Ascomycota</taxon>
        <taxon>Pezizomycotina</taxon>
        <taxon>Eurotiomycetes</taxon>
        <taxon>Eurotiomycetidae</taxon>
        <taxon>Eurotiales</taxon>
        <taxon>Aspergillaceae</taxon>
        <taxon>Aspergillus</taxon>
        <taxon>Aspergillus subgen. Fumigati</taxon>
    </lineage>
</organism>
<keyword evidence="1" id="KW-0560">Oxidoreductase</keyword>
<proteinExistence type="predicted"/>
<evidence type="ECO:0000313" key="4">
    <source>
        <dbReference type="EMBL" id="KAH1907449.1"/>
    </source>
</evidence>
<evidence type="ECO:0000259" key="3">
    <source>
        <dbReference type="Pfam" id="PF07976"/>
    </source>
</evidence>
<dbReference type="SUPFAM" id="SSF52833">
    <property type="entry name" value="Thioredoxin-like"/>
    <property type="match status" value="1"/>
</dbReference>
<dbReference type="Gene3D" id="3.40.30.20">
    <property type="match status" value="1"/>
</dbReference>
<gene>
    <name evidence="4" type="ORF">KXV57_004189</name>
</gene>
<accession>A0A9P8ST58</accession>
<dbReference type="InterPro" id="IPR038220">
    <property type="entry name" value="PHOX_C_sf"/>
</dbReference>
<name>A0A9P8ST58_ASPFM</name>
<evidence type="ECO:0000313" key="5">
    <source>
        <dbReference type="Proteomes" id="UP000813423"/>
    </source>
</evidence>
<evidence type="ECO:0000256" key="2">
    <source>
        <dbReference type="SAM" id="MobiDB-lite"/>
    </source>
</evidence>
<dbReference type="Pfam" id="PF07976">
    <property type="entry name" value="Phe_hydrox_dim"/>
    <property type="match status" value="1"/>
</dbReference>
<dbReference type="Proteomes" id="UP000813423">
    <property type="component" value="Unassembled WGS sequence"/>
</dbReference>